<feature type="domain" description="Aminopeptidase N-like N-terminal" evidence="17">
    <location>
        <begin position="95"/>
        <end position="191"/>
    </location>
</feature>
<dbReference type="Gene3D" id="1.25.50.10">
    <property type="entry name" value="Peptidase M1, alanyl aminopeptidase, C-terminal domain"/>
    <property type="match status" value="1"/>
</dbReference>
<dbReference type="Gene3D" id="3.30.2010.30">
    <property type="match status" value="1"/>
</dbReference>
<evidence type="ECO:0000256" key="9">
    <source>
        <dbReference type="ARBA" id="ARBA00022801"/>
    </source>
</evidence>
<keyword evidence="6 18" id="KW-0031">Aminopeptidase</keyword>
<comment type="catalytic activity">
    <reaction evidence="1">
        <text>Release of an N-terminal amino acid, Xaa-|-Yaa- from a peptide, amide or arylamide. Xaa is preferably Ala, but may be most amino acids including Pro (slow action). When a terminal hydrophobic residue is followed by a prolyl residue, the two may be released as an intact Xaa-Pro dipeptide.</text>
        <dbReference type="EC" id="3.4.11.2"/>
    </reaction>
</comment>
<dbReference type="PANTHER" id="PTHR46322">
    <property type="entry name" value="PUROMYCIN-SENSITIVE AMINOPEPTIDASE"/>
    <property type="match status" value="1"/>
</dbReference>
<dbReference type="InterPro" id="IPR045357">
    <property type="entry name" value="Aminopeptidase_N-like_N"/>
</dbReference>
<dbReference type="InterPro" id="IPR027268">
    <property type="entry name" value="Peptidase_M4/M1_CTD_sf"/>
</dbReference>
<dbReference type="Gene3D" id="2.60.40.1840">
    <property type="match status" value="1"/>
</dbReference>
<evidence type="ECO:0000256" key="2">
    <source>
        <dbReference type="ARBA" id="ARBA00001947"/>
    </source>
</evidence>
<dbReference type="InterPro" id="IPR024601">
    <property type="entry name" value="Peptidase_M1_pepN_C"/>
</dbReference>
<evidence type="ECO:0000259" key="17">
    <source>
        <dbReference type="Pfam" id="PF17900"/>
    </source>
</evidence>
<gene>
    <name evidence="18" type="ORF">DKT75_09030</name>
</gene>
<dbReference type="FunFam" id="2.60.40.1730:FF:000005">
    <property type="entry name" value="Aminopeptidase N"/>
    <property type="match status" value="1"/>
</dbReference>
<dbReference type="SUPFAM" id="SSF55486">
    <property type="entry name" value="Metalloproteases ('zincins'), catalytic domain"/>
    <property type="match status" value="1"/>
</dbReference>
<keyword evidence="7" id="KW-0645">Protease</keyword>
<dbReference type="InterPro" id="IPR014782">
    <property type="entry name" value="Peptidase_M1_dom"/>
</dbReference>
<organism evidence="18 19">
    <name type="scientific">Leucothrix arctica</name>
    <dbReference type="NCBI Taxonomy" id="1481894"/>
    <lineage>
        <taxon>Bacteria</taxon>
        <taxon>Pseudomonadati</taxon>
        <taxon>Pseudomonadota</taxon>
        <taxon>Gammaproteobacteria</taxon>
        <taxon>Thiotrichales</taxon>
        <taxon>Thiotrichaceae</taxon>
        <taxon>Leucothrix</taxon>
    </lineage>
</organism>
<dbReference type="EC" id="3.4.11.2" evidence="4 13"/>
<dbReference type="PANTHER" id="PTHR46322:SF1">
    <property type="entry name" value="PUROMYCIN-SENSITIVE AMINOPEPTIDASE"/>
    <property type="match status" value="1"/>
</dbReference>
<evidence type="ECO:0000256" key="7">
    <source>
        <dbReference type="ARBA" id="ARBA00022670"/>
    </source>
</evidence>
<name>A0A317CJL6_9GAMM</name>
<dbReference type="FunFam" id="2.60.40.1840:FF:000001">
    <property type="entry name" value="Aminopeptidase N"/>
    <property type="match status" value="1"/>
</dbReference>
<evidence type="ECO:0000313" key="18">
    <source>
        <dbReference type="EMBL" id="PWQ96520.1"/>
    </source>
</evidence>
<evidence type="ECO:0000256" key="5">
    <source>
        <dbReference type="ARBA" id="ARBA00015611"/>
    </source>
</evidence>
<sequence>MKQGQAQVIRLEEYQVPFYLAESLSLNIDLADDSTVVTSTAKYTRHPKQPTATTLALHGELQELLSVKLDGKLLSEGEYTVDDEFLSLSNLPESFKLEVSSRIYPEKNTSLEGLYQSGGKYCTQCEAEGFRKITYFLDRPDVMTIFTTRITADKASYPVLLSNGNCVEKGDLENGRHFAVWHDPFIKPAYLFALVAGNLEHVSDEFTTMSGRKVALEIYTEAHNIPFCGYAMESLIRAMKWDEERFGLEYDLDIYMIVAVDDFNMGAMENKGLNVFNSKLVFASPETATDIDYINIEAVIGHEYFHNWTGNRVTCRDWFQLSLKEGLTVFRDQEFTADLHSRPVKRIEDVRMLRTHQFAEDASPMAHPIRPSSFIEINNFYTVTVYEKGAEVVRLYNSLLGQDGFRKGMDLYFERHDGQAVTTEDFLAAMSDANGADLSQMEMWYNQAGTPEVAVTMDYDAANKTCTLNFAQSCPDTPESNDKAPFLIPFKLALINLAGEEIALQIEGETADQADGHDTERVINITDATQSVTFVNVAEKPLPSLLRDFSAPVKYSYDYSTEDYIFLMQHDSDDFNRWEASQRLAQQLILQMLDERECGVAIGVSPEVVDAYQQVLDNADLDPALRAEALSLPGESDIAGLVAKADPEAIHEVRKFFMTTLANGMRLSLDAQYDALNTNEDYTVDAASIGRRSLKNTCLAYLSLIDDEMIHQQCLAQFENANNMTDRLAALSALADTDCPEREQALKAFEVQFNDNPLVMDKWFAIQAASTLPGTLEQVKALQTHPAYDANNPNKIRSLIGRFAMANLVNFHAADGSGYEFLTDFVIDLDTRNPQVASRMIRPLIKWRQIETQRSALMKACLERVHKTDGISNDVFEIVDKGLAG</sequence>
<keyword evidence="9" id="KW-0378">Hydrolase</keyword>
<evidence type="ECO:0000256" key="12">
    <source>
        <dbReference type="ARBA" id="ARBA00059739"/>
    </source>
</evidence>
<reference evidence="18 19" key="1">
    <citation type="submission" date="2018-05" db="EMBL/GenBank/DDBJ databases">
        <title>Leucothrix arctica sp. nov., isolated from Arctic seawater.</title>
        <authorList>
            <person name="Choi A."/>
            <person name="Baek K."/>
        </authorList>
    </citation>
    <scope>NUCLEOTIDE SEQUENCE [LARGE SCALE GENOMIC DNA]</scope>
    <source>
        <strain evidence="18 19">IMCC9719</strain>
    </source>
</reference>
<dbReference type="SUPFAM" id="SSF63737">
    <property type="entry name" value="Leukotriene A4 hydrolase N-terminal domain"/>
    <property type="match status" value="1"/>
</dbReference>
<evidence type="ECO:0000313" key="19">
    <source>
        <dbReference type="Proteomes" id="UP000245506"/>
    </source>
</evidence>
<dbReference type="InterPro" id="IPR037144">
    <property type="entry name" value="Peptidase_M1_pepN_C_sf"/>
</dbReference>
<dbReference type="Gene3D" id="1.10.390.10">
    <property type="entry name" value="Neutral Protease Domain 2"/>
    <property type="match status" value="1"/>
</dbReference>
<comment type="similarity">
    <text evidence="3">Belongs to the peptidase M1 family.</text>
</comment>
<dbReference type="RefSeq" id="WP_109823101.1">
    <property type="nucleotide sequence ID" value="NZ_QGKL01000028.1"/>
</dbReference>
<accession>A0A317CJL6</accession>
<dbReference type="OrthoDB" id="100605at2"/>
<dbReference type="Pfam" id="PF01433">
    <property type="entry name" value="Peptidase_M1"/>
    <property type="match status" value="1"/>
</dbReference>
<feature type="domain" description="Peptidase M1 alanyl aminopeptidase C-terminal" evidence="16">
    <location>
        <begin position="562"/>
        <end position="883"/>
    </location>
</feature>
<dbReference type="AlphaFoldDB" id="A0A317CJL6"/>
<dbReference type="EMBL" id="QGKL01000028">
    <property type="protein sequence ID" value="PWQ96520.1"/>
    <property type="molecule type" value="Genomic_DNA"/>
</dbReference>
<dbReference type="Pfam" id="PF17432">
    <property type="entry name" value="DUF3458_C"/>
    <property type="match status" value="1"/>
</dbReference>
<comment type="function">
    <text evidence="12">Aminopeptidase N is involved in the degradation of intracellular peptides generated by protein breakdown during normal growth as well as in response to nutrient starvation.</text>
</comment>
<dbReference type="GO" id="GO:0016285">
    <property type="term" value="F:alanyl aminopeptidase activity"/>
    <property type="evidence" value="ECO:0007669"/>
    <property type="project" value="UniProtKB-EC"/>
</dbReference>
<protein>
    <recommendedName>
        <fullName evidence="5 13">Aminopeptidase N</fullName>
        <ecNumber evidence="4 13">3.4.11.2</ecNumber>
    </recommendedName>
</protein>
<evidence type="ECO:0000256" key="1">
    <source>
        <dbReference type="ARBA" id="ARBA00000098"/>
    </source>
</evidence>
<comment type="cofactor">
    <cofactor evidence="2">
        <name>Zn(2+)</name>
        <dbReference type="ChEBI" id="CHEBI:29105"/>
    </cofactor>
</comment>
<evidence type="ECO:0000256" key="3">
    <source>
        <dbReference type="ARBA" id="ARBA00010136"/>
    </source>
</evidence>
<evidence type="ECO:0000256" key="13">
    <source>
        <dbReference type="NCBIfam" id="TIGR02414"/>
    </source>
</evidence>
<evidence type="ECO:0000259" key="16">
    <source>
        <dbReference type="Pfam" id="PF17432"/>
    </source>
</evidence>
<evidence type="ECO:0000256" key="10">
    <source>
        <dbReference type="ARBA" id="ARBA00022833"/>
    </source>
</evidence>
<dbReference type="NCBIfam" id="TIGR02414">
    <property type="entry name" value="pepN_proteo"/>
    <property type="match status" value="1"/>
</dbReference>
<feature type="domain" description="Peptidase M1 membrane alanine aminopeptidase" evidence="14">
    <location>
        <begin position="230"/>
        <end position="442"/>
    </location>
</feature>
<keyword evidence="11" id="KW-0482">Metalloprotease</keyword>
<feature type="domain" description="Peptidase M1 alanyl aminopeptidase Ig-like fold" evidence="15">
    <location>
        <begin position="449"/>
        <end position="558"/>
    </location>
</feature>
<dbReference type="InterPro" id="IPR035414">
    <property type="entry name" value="Peptidase_M1_pepN_Ig-like"/>
</dbReference>
<evidence type="ECO:0000256" key="11">
    <source>
        <dbReference type="ARBA" id="ARBA00023049"/>
    </source>
</evidence>
<comment type="caution">
    <text evidence="18">The sequence shown here is derived from an EMBL/GenBank/DDBJ whole genome shotgun (WGS) entry which is preliminary data.</text>
</comment>
<evidence type="ECO:0000256" key="8">
    <source>
        <dbReference type="ARBA" id="ARBA00022723"/>
    </source>
</evidence>
<dbReference type="InterPro" id="IPR042097">
    <property type="entry name" value="Aminopeptidase_N-like_N_sf"/>
</dbReference>
<dbReference type="PRINTS" id="PR00756">
    <property type="entry name" value="ALADIPTASE"/>
</dbReference>
<dbReference type="Proteomes" id="UP000245506">
    <property type="component" value="Unassembled WGS sequence"/>
</dbReference>
<evidence type="ECO:0000256" key="6">
    <source>
        <dbReference type="ARBA" id="ARBA00022438"/>
    </source>
</evidence>
<proteinExistence type="inferred from homology"/>
<evidence type="ECO:0000259" key="15">
    <source>
        <dbReference type="Pfam" id="PF11940"/>
    </source>
</evidence>
<dbReference type="InterPro" id="IPR038438">
    <property type="entry name" value="PepN_Ig-like_sf"/>
</dbReference>
<dbReference type="FunFam" id="3.30.2010.30:FF:000002">
    <property type="entry name" value="Putative aminopeptidase N"/>
    <property type="match status" value="1"/>
</dbReference>
<evidence type="ECO:0000256" key="4">
    <source>
        <dbReference type="ARBA" id="ARBA00012564"/>
    </source>
</evidence>
<evidence type="ECO:0000259" key="14">
    <source>
        <dbReference type="Pfam" id="PF01433"/>
    </source>
</evidence>
<dbReference type="Pfam" id="PF17900">
    <property type="entry name" value="Peptidase_M1_N"/>
    <property type="match status" value="1"/>
</dbReference>
<dbReference type="CDD" id="cd09600">
    <property type="entry name" value="M1_APN"/>
    <property type="match status" value="1"/>
</dbReference>
<dbReference type="InterPro" id="IPR001930">
    <property type="entry name" value="Peptidase_M1"/>
</dbReference>
<dbReference type="GO" id="GO:0008237">
    <property type="term" value="F:metallopeptidase activity"/>
    <property type="evidence" value="ECO:0007669"/>
    <property type="project" value="UniProtKB-UniRule"/>
</dbReference>
<keyword evidence="19" id="KW-1185">Reference proteome</keyword>
<dbReference type="FunFam" id="1.10.390.10:FF:000002">
    <property type="entry name" value="Aminopeptidase N"/>
    <property type="match status" value="1"/>
</dbReference>
<keyword evidence="10" id="KW-0862">Zinc</keyword>
<dbReference type="Gene3D" id="2.60.40.1730">
    <property type="entry name" value="tricorn interacting facor f3 domain"/>
    <property type="match status" value="1"/>
</dbReference>
<keyword evidence="8" id="KW-0479">Metal-binding</keyword>
<dbReference type="GO" id="GO:0006508">
    <property type="term" value="P:proteolysis"/>
    <property type="evidence" value="ECO:0007669"/>
    <property type="project" value="UniProtKB-UniRule"/>
</dbReference>
<dbReference type="InterPro" id="IPR012779">
    <property type="entry name" value="Peptidase_M1_pepN"/>
</dbReference>
<dbReference type="GO" id="GO:0008270">
    <property type="term" value="F:zinc ion binding"/>
    <property type="evidence" value="ECO:0007669"/>
    <property type="project" value="InterPro"/>
</dbReference>
<dbReference type="Pfam" id="PF11940">
    <property type="entry name" value="DUF3458"/>
    <property type="match status" value="1"/>
</dbReference>